<comment type="caution">
    <text evidence="1">The sequence shown here is derived from an EMBL/GenBank/DDBJ whole genome shotgun (WGS) entry which is preliminary data.</text>
</comment>
<keyword evidence="2" id="KW-1185">Reference proteome</keyword>
<organism evidence="1 2">
    <name type="scientific">Acropora cervicornis</name>
    <name type="common">Staghorn coral</name>
    <dbReference type="NCBI Taxonomy" id="6130"/>
    <lineage>
        <taxon>Eukaryota</taxon>
        <taxon>Metazoa</taxon>
        <taxon>Cnidaria</taxon>
        <taxon>Anthozoa</taxon>
        <taxon>Hexacorallia</taxon>
        <taxon>Scleractinia</taxon>
        <taxon>Astrocoeniina</taxon>
        <taxon>Acroporidae</taxon>
        <taxon>Acropora</taxon>
    </lineage>
</organism>
<evidence type="ECO:0000313" key="2">
    <source>
        <dbReference type="Proteomes" id="UP001249851"/>
    </source>
</evidence>
<protein>
    <submittedName>
        <fullName evidence="1">Uncharacterized protein</fullName>
    </submittedName>
</protein>
<dbReference type="Proteomes" id="UP001249851">
    <property type="component" value="Unassembled WGS sequence"/>
</dbReference>
<dbReference type="EMBL" id="JARQWQ010000091">
    <property type="protein sequence ID" value="KAK2551938.1"/>
    <property type="molecule type" value="Genomic_DNA"/>
</dbReference>
<proteinExistence type="predicted"/>
<name>A0AAD9PZN5_ACRCE</name>
<reference evidence="1" key="1">
    <citation type="journal article" date="2023" name="G3 (Bethesda)">
        <title>Whole genome assembly and annotation of the endangered Caribbean coral Acropora cervicornis.</title>
        <authorList>
            <person name="Selwyn J.D."/>
            <person name="Vollmer S.V."/>
        </authorList>
    </citation>
    <scope>NUCLEOTIDE SEQUENCE</scope>
    <source>
        <strain evidence="1">K2</strain>
    </source>
</reference>
<gene>
    <name evidence="1" type="ORF">P5673_026932</name>
</gene>
<dbReference type="AlphaFoldDB" id="A0AAD9PZN5"/>
<sequence>MASVVRSSVLDLKASKGDQERGERFWNTSILEMKFLVEREWIKAVRGGTGKPNYGMLNMHNQFEEVIGNKLELVGPVIDSYLFELGKTLRSKLSRSKATGLVNPVRLFSPACFSGETSFAKRHFKKVPSKTGQKNKSSTPFGIEYVRKNQRACVSFYIQRYTKDNYAIDSSLQSLMNN</sequence>
<accession>A0AAD9PZN5</accession>
<evidence type="ECO:0000313" key="1">
    <source>
        <dbReference type="EMBL" id="KAK2551938.1"/>
    </source>
</evidence>
<reference evidence="1" key="2">
    <citation type="journal article" date="2023" name="Science">
        <title>Genomic signatures of disease resistance in endangered staghorn corals.</title>
        <authorList>
            <person name="Vollmer S.V."/>
            <person name="Selwyn J.D."/>
            <person name="Despard B.A."/>
            <person name="Roesel C.L."/>
        </authorList>
    </citation>
    <scope>NUCLEOTIDE SEQUENCE</scope>
    <source>
        <strain evidence="1">K2</strain>
    </source>
</reference>